<sequence>MHRSAAYVPGLRLGSRPGEVHDAAHGDGILLAVFTKVRRCLKTARDAGMQIGLRRWPGWEAQACEMRYQRQRRGLGLASDPAEWNIVGALALRNGANASACLCAPSQTPCRQRRPGIRIRAWLDGVVRIMCDQASRGLGEPPALRECALGEAVWRSGVEGESAGQDSQD</sequence>
<proteinExistence type="predicted"/>
<reference evidence="1 2" key="1">
    <citation type="submission" date="2016-05" db="EMBL/GenBank/DDBJ databases">
        <title>Comparative analysis of secretome profiles of manganese(II)-oxidizing ascomycete fungi.</title>
        <authorList>
            <consortium name="DOE Joint Genome Institute"/>
            <person name="Zeiner C.A."/>
            <person name="Purvine S.O."/>
            <person name="Zink E.M."/>
            <person name="Wu S."/>
            <person name="Pasa-Tolic L."/>
            <person name="Chaput D.L."/>
            <person name="Haridas S."/>
            <person name="Grigoriev I.V."/>
            <person name="Santelli C.M."/>
            <person name="Hansel C.M."/>
        </authorList>
    </citation>
    <scope>NUCLEOTIDE SEQUENCE [LARGE SCALE GENOMIC DNA]</scope>
    <source>
        <strain evidence="1 2">AP3s5-JAC2a</strain>
    </source>
</reference>
<evidence type="ECO:0000313" key="1">
    <source>
        <dbReference type="EMBL" id="OAG12412.1"/>
    </source>
</evidence>
<organism evidence="1 2">
    <name type="scientific">Paraphaeosphaeria sporulosa</name>
    <dbReference type="NCBI Taxonomy" id="1460663"/>
    <lineage>
        <taxon>Eukaryota</taxon>
        <taxon>Fungi</taxon>
        <taxon>Dikarya</taxon>
        <taxon>Ascomycota</taxon>
        <taxon>Pezizomycotina</taxon>
        <taxon>Dothideomycetes</taxon>
        <taxon>Pleosporomycetidae</taxon>
        <taxon>Pleosporales</taxon>
        <taxon>Massarineae</taxon>
        <taxon>Didymosphaeriaceae</taxon>
        <taxon>Paraphaeosphaeria</taxon>
    </lineage>
</organism>
<dbReference type="RefSeq" id="XP_018042777.1">
    <property type="nucleotide sequence ID" value="XM_018179896.1"/>
</dbReference>
<dbReference type="InParanoid" id="A0A177CZT2"/>
<dbReference type="Proteomes" id="UP000077069">
    <property type="component" value="Unassembled WGS sequence"/>
</dbReference>
<keyword evidence="2" id="KW-1185">Reference proteome</keyword>
<evidence type="ECO:0000313" key="2">
    <source>
        <dbReference type="Proteomes" id="UP000077069"/>
    </source>
</evidence>
<accession>A0A177CZT2</accession>
<dbReference type="EMBL" id="KV441548">
    <property type="protein sequence ID" value="OAG12412.1"/>
    <property type="molecule type" value="Genomic_DNA"/>
</dbReference>
<dbReference type="GeneID" id="28763382"/>
<name>A0A177CZT2_9PLEO</name>
<dbReference type="AlphaFoldDB" id="A0A177CZT2"/>
<protein>
    <submittedName>
        <fullName evidence="1">Uncharacterized protein</fullName>
    </submittedName>
</protein>
<gene>
    <name evidence="1" type="ORF">CC84DRAFT_1171146</name>
</gene>